<evidence type="ECO:0000256" key="1">
    <source>
        <dbReference type="SAM" id="MobiDB-lite"/>
    </source>
</evidence>
<dbReference type="RefSeq" id="XP_009529872.1">
    <property type="nucleotide sequence ID" value="XM_009531577.1"/>
</dbReference>
<accession>G4ZP46</accession>
<evidence type="ECO:0000313" key="2">
    <source>
        <dbReference type="EMBL" id="EGZ16123.1"/>
    </source>
</evidence>
<organism evidence="2 3">
    <name type="scientific">Phytophthora sojae (strain P6497)</name>
    <name type="common">Soybean stem and root rot agent</name>
    <name type="synonym">Phytophthora megasperma f. sp. glycines</name>
    <dbReference type="NCBI Taxonomy" id="1094619"/>
    <lineage>
        <taxon>Eukaryota</taxon>
        <taxon>Sar</taxon>
        <taxon>Stramenopiles</taxon>
        <taxon>Oomycota</taxon>
        <taxon>Peronosporomycetes</taxon>
        <taxon>Peronosporales</taxon>
        <taxon>Peronosporaceae</taxon>
        <taxon>Phytophthora</taxon>
    </lineage>
</organism>
<name>G4ZP46_PHYSP</name>
<keyword evidence="3" id="KW-1185">Reference proteome</keyword>
<dbReference type="EMBL" id="JH159155">
    <property type="protein sequence ID" value="EGZ16123.1"/>
    <property type="molecule type" value="Genomic_DNA"/>
</dbReference>
<gene>
    <name evidence="2" type="ORF">PHYSODRAFT_302469</name>
</gene>
<dbReference type="GeneID" id="20642146"/>
<reference evidence="2 3" key="1">
    <citation type="journal article" date="2006" name="Science">
        <title>Phytophthora genome sequences uncover evolutionary origins and mechanisms of pathogenesis.</title>
        <authorList>
            <person name="Tyler B.M."/>
            <person name="Tripathy S."/>
            <person name="Zhang X."/>
            <person name="Dehal P."/>
            <person name="Jiang R.H."/>
            <person name="Aerts A."/>
            <person name="Arredondo F.D."/>
            <person name="Baxter L."/>
            <person name="Bensasson D."/>
            <person name="Beynon J.L."/>
            <person name="Chapman J."/>
            <person name="Damasceno C.M."/>
            <person name="Dorrance A.E."/>
            <person name="Dou D."/>
            <person name="Dickerman A.W."/>
            <person name="Dubchak I.L."/>
            <person name="Garbelotto M."/>
            <person name="Gijzen M."/>
            <person name="Gordon S.G."/>
            <person name="Govers F."/>
            <person name="Grunwald N.J."/>
            <person name="Huang W."/>
            <person name="Ivors K.L."/>
            <person name="Jones R.W."/>
            <person name="Kamoun S."/>
            <person name="Krampis K."/>
            <person name="Lamour K.H."/>
            <person name="Lee M.K."/>
            <person name="McDonald W.H."/>
            <person name="Medina M."/>
            <person name="Meijer H.J."/>
            <person name="Nordberg E.K."/>
            <person name="Maclean D.J."/>
            <person name="Ospina-Giraldo M.D."/>
            <person name="Morris P.F."/>
            <person name="Phuntumart V."/>
            <person name="Putnam N.H."/>
            <person name="Rash S."/>
            <person name="Rose J.K."/>
            <person name="Sakihama Y."/>
            <person name="Salamov A.A."/>
            <person name="Savidor A."/>
            <person name="Scheuring C.F."/>
            <person name="Smith B.M."/>
            <person name="Sobral B.W."/>
            <person name="Terry A."/>
            <person name="Torto-Alalibo T.A."/>
            <person name="Win J."/>
            <person name="Xu Z."/>
            <person name="Zhang H."/>
            <person name="Grigoriev I.V."/>
            <person name="Rokhsar D.S."/>
            <person name="Boore J.L."/>
        </authorList>
    </citation>
    <scope>NUCLEOTIDE SEQUENCE [LARGE SCALE GENOMIC DNA]</scope>
    <source>
        <strain evidence="2 3">P6497</strain>
    </source>
</reference>
<dbReference type="Proteomes" id="UP000002640">
    <property type="component" value="Unassembled WGS sequence"/>
</dbReference>
<protein>
    <submittedName>
        <fullName evidence="2">Uncharacterized protein</fullName>
    </submittedName>
</protein>
<dbReference type="KEGG" id="psoj:PHYSODRAFT_302469"/>
<feature type="region of interest" description="Disordered" evidence="1">
    <location>
        <begin position="32"/>
        <end position="52"/>
    </location>
</feature>
<dbReference type="AlphaFoldDB" id="G4ZP46"/>
<evidence type="ECO:0000313" key="3">
    <source>
        <dbReference type="Proteomes" id="UP000002640"/>
    </source>
</evidence>
<sequence>MVPMRMDRRRADHQRQAWVLDDIASTFELDGGSHFGENPNNRSTHGAGRDGNMMTNVVVKGNKKECSTRKYGYIKNSPGLSSSGQAMFALAVRDGCGTTYVLDSGVDRVADGQTLSATKKSGMVLHATLDSREYDEVIRNAYYTQGLARNRREGHHDDLQGKLSRASDT</sequence>
<dbReference type="InParanoid" id="G4ZP46"/>
<proteinExistence type="predicted"/>